<evidence type="ECO:0000313" key="3">
    <source>
        <dbReference type="EMBL" id="KAE9991775.1"/>
    </source>
</evidence>
<comment type="caution">
    <text evidence="2">The sequence shown here is derived from an EMBL/GenBank/DDBJ whole genome shotgun (WGS) entry which is preliminary data.</text>
</comment>
<feature type="domain" description="N-acetyltransferase" evidence="1">
    <location>
        <begin position="3"/>
        <end position="214"/>
    </location>
</feature>
<dbReference type="EMBL" id="WNWS01000107">
    <property type="protein sequence ID" value="KAE9980197.1"/>
    <property type="molecule type" value="Genomic_DNA"/>
</dbReference>
<evidence type="ECO:0000313" key="5">
    <source>
        <dbReference type="Proteomes" id="UP000490939"/>
    </source>
</evidence>
<dbReference type="PANTHER" id="PTHR42791">
    <property type="entry name" value="GNAT FAMILY ACETYLTRANSFERASE"/>
    <property type="match status" value="1"/>
</dbReference>
<reference evidence="2 4" key="1">
    <citation type="submission" date="2018-12" db="EMBL/GenBank/DDBJ databases">
        <title>Venturia inaequalis Genome Resource.</title>
        <authorList>
            <person name="Lichtner F.J."/>
        </authorList>
    </citation>
    <scope>NUCLEOTIDE SEQUENCE [LARGE SCALE GENOMIC DNA]</scope>
    <source>
        <strain evidence="2 4">120213</strain>
        <strain evidence="3 5">DMI_063113</strain>
    </source>
</reference>
<dbReference type="Pfam" id="PF00583">
    <property type="entry name" value="Acetyltransf_1"/>
    <property type="match status" value="1"/>
</dbReference>
<gene>
    <name evidence="3" type="ORF">EG327_010971</name>
    <name evidence="2" type="ORF">EG328_000431</name>
</gene>
<dbReference type="InterPro" id="IPR052523">
    <property type="entry name" value="Trichothecene_AcTrans"/>
</dbReference>
<dbReference type="Proteomes" id="UP000447873">
    <property type="component" value="Unassembled WGS sequence"/>
</dbReference>
<proteinExistence type="predicted"/>
<protein>
    <recommendedName>
        <fullName evidence="1">N-acetyltransferase domain-containing protein</fullName>
    </recommendedName>
</protein>
<dbReference type="PROSITE" id="PS51186">
    <property type="entry name" value="GNAT"/>
    <property type="match status" value="1"/>
</dbReference>
<sequence>MPLEIHEITADDTADLFDWGQIHYAAFSPWPVGCMWIREPSPESYASLASTRRQNLLSNPNSRVFKCVDTSLNNKTIAVAEWSIQTDEITREELEKTLVCRPPVPEENRAARESFMEGLFKSRREVLGTRSHVELDVLVTHPEHHRRGAGSLLIQWGVDEMDRLGLIGYLEGSMAGRPLYERFGFEGVRELVWDSRPYGGTGIDTHLAMFRQPRTPRQT</sequence>
<dbReference type="InterPro" id="IPR000182">
    <property type="entry name" value="GNAT_dom"/>
</dbReference>
<accession>A0A8H3V357</accession>
<dbReference type="Gene3D" id="3.40.630.30">
    <property type="match status" value="1"/>
</dbReference>
<dbReference type="AlphaFoldDB" id="A0A8H3V357"/>
<evidence type="ECO:0000259" key="1">
    <source>
        <dbReference type="PROSITE" id="PS51186"/>
    </source>
</evidence>
<dbReference type="CDD" id="cd04301">
    <property type="entry name" value="NAT_SF"/>
    <property type="match status" value="1"/>
</dbReference>
<keyword evidence="5" id="KW-1185">Reference proteome</keyword>
<dbReference type="PANTHER" id="PTHR42791:SF14">
    <property type="entry name" value="N-ACETYLTRANSFERASE DOMAIN-CONTAINING PROTEIN"/>
    <property type="match status" value="1"/>
</dbReference>
<dbReference type="GO" id="GO:0016747">
    <property type="term" value="F:acyltransferase activity, transferring groups other than amino-acyl groups"/>
    <property type="evidence" value="ECO:0007669"/>
    <property type="project" value="InterPro"/>
</dbReference>
<name>A0A8H3V357_VENIN</name>
<evidence type="ECO:0000313" key="2">
    <source>
        <dbReference type="EMBL" id="KAE9980197.1"/>
    </source>
</evidence>
<dbReference type="EMBL" id="WNWR01000082">
    <property type="protein sequence ID" value="KAE9991775.1"/>
    <property type="molecule type" value="Genomic_DNA"/>
</dbReference>
<dbReference type="InterPro" id="IPR016181">
    <property type="entry name" value="Acyl_CoA_acyltransferase"/>
</dbReference>
<dbReference type="SUPFAM" id="SSF55729">
    <property type="entry name" value="Acyl-CoA N-acyltransferases (Nat)"/>
    <property type="match status" value="1"/>
</dbReference>
<organism evidence="2 4">
    <name type="scientific">Venturia inaequalis</name>
    <name type="common">Apple scab fungus</name>
    <dbReference type="NCBI Taxonomy" id="5025"/>
    <lineage>
        <taxon>Eukaryota</taxon>
        <taxon>Fungi</taxon>
        <taxon>Dikarya</taxon>
        <taxon>Ascomycota</taxon>
        <taxon>Pezizomycotina</taxon>
        <taxon>Dothideomycetes</taxon>
        <taxon>Pleosporomycetidae</taxon>
        <taxon>Venturiales</taxon>
        <taxon>Venturiaceae</taxon>
        <taxon>Venturia</taxon>
    </lineage>
</organism>
<evidence type="ECO:0000313" key="4">
    <source>
        <dbReference type="Proteomes" id="UP000447873"/>
    </source>
</evidence>
<dbReference type="Proteomes" id="UP000490939">
    <property type="component" value="Unassembled WGS sequence"/>
</dbReference>